<organism evidence="1 2">
    <name type="scientific">Mycobacteroides franklinii</name>
    <dbReference type="NCBI Taxonomy" id="948102"/>
    <lineage>
        <taxon>Bacteria</taxon>
        <taxon>Bacillati</taxon>
        <taxon>Actinomycetota</taxon>
        <taxon>Actinomycetes</taxon>
        <taxon>Mycobacteriales</taxon>
        <taxon>Mycobacteriaceae</taxon>
        <taxon>Mycobacteroides</taxon>
    </lineage>
</organism>
<sequence>MTATVSEVPTRSDLLAALTLPGRGFEPADLPQLHGAPEGWDVLTQRHRELIDELLFLSHVRRSVVRDGGDAGVLAAGRRITDAAEAHTREAWSQAVDAFLSMD</sequence>
<gene>
    <name evidence="1" type="ORF">EJ571_17955</name>
</gene>
<evidence type="ECO:0000313" key="2">
    <source>
        <dbReference type="Proteomes" id="UP000295627"/>
    </source>
</evidence>
<protein>
    <submittedName>
        <fullName evidence="1">Uncharacterized protein</fullName>
    </submittedName>
</protein>
<accession>A0A4R5P8A6</accession>
<proteinExistence type="predicted"/>
<dbReference type="Proteomes" id="UP000295627">
    <property type="component" value="Unassembled WGS sequence"/>
</dbReference>
<comment type="caution">
    <text evidence="1">The sequence shown here is derived from an EMBL/GenBank/DDBJ whole genome shotgun (WGS) entry which is preliminary data.</text>
</comment>
<dbReference type="EMBL" id="RXLR01000018">
    <property type="protein sequence ID" value="TDH19910.1"/>
    <property type="molecule type" value="Genomic_DNA"/>
</dbReference>
<name>A0A4R5P8A6_9MYCO</name>
<dbReference type="AlphaFoldDB" id="A0A4R5P8A6"/>
<reference evidence="1 2" key="1">
    <citation type="journal article" date="2019" name="Sci. Rep.">
        <title>Extended insight into the Mycobacterium chelonae-abscessus complex through whole genome sequencing of Mycobacterium salmoniphilum outbreak and Mycobacterium salmoniphilum-like strains.</title>
        <authorList>
            <person name="Behra P.R.K."/>
            <person name="Das S."/>
            <person name="Pettersson B.M.F."/>
            <person name="Shirreff L."/>
            <person name="DuCote T."/>
            <person name="Jacobsson K.G."/>
            <person name="Ennis D.G."/>
            <person name="Kirsebom L.A."/>
        </authorList>
    </citation>
    <scope>NUCLEOTIDE SEQUENCE [LARGE SCALE GENOMIC DNA]</scope>
    <source>
        <strain evidence="1 2">DSM 45524</strain>
    </source>
</reference>
<dbReference type="RefSeq" id="WP_079628497.1">
    <property type="nucleotide sequence ID" value="NZ_MAFQ01000019.1"/>
</dbReference>
<evidence type="ECO:0000313" key="1">
    <source>
        <dbReference type="EMBL" id="TDH19910.1"/>
    </source>
</evidence>